<protein>
    <submittedName>
        <fullName evidence="4">LPXTG-site transpeptidase (Sortase) family protein</fullName>
    </submittedName>
</protein>
<evidence type="ECO:0000313" key="5">
    <source>
        <dbReference type="Proteomes" id="UP000198765"/>
    </source>
</evidence>
<accession>A0A1A9ACH8</accession>
<keyword evidence="5" id="KW-1185">Reference proteome</keyword>
<evidence type="ECO:0000313" key="4">
    <source>
        <dbReference type="EMBL" id="SBT53904.1"/>
    </source>
</evidence>
<dbReference type="InterPro" id="IPR023365">
    <property type="entry name" value="Sortase_dom-sf"/>
</dbReference>
<evidence type="ECO:0000256" key="3">
    <source>
        <dbReference type="SAM" id="Phobius"/>
    </source>
</evidence>
<dbReference type="PATRIC" id="fig|299146.4.peg.5224"/>
<dbReference type="RefSeq" id="WP_091200328.1">
    <property type="nucleotide sequence ID" value="NZ_LT594324.1"/>
</dbReference>
<feature type="region of interest" description="Disordered" evidence="2">
    <location>
        <begin position="1"/>
        <end position="47"/>
    </location>
</feature>
<evidence type="ECO:0000256" key="2">
    <source>
        <dbReference type="SAM" id="MobiDB-lite"/>
    </source>
</evidence>
<dbReference type="SUPFAM" id="SSF63817">
    <property type="entry name" value="Sortase"/>
    <property type="match status" value="1"/>
</dbReference>
<dbReference type="Pfam" id="PF04203">
    <property type="entry name" value="Sortase"/>
    <property type="match status" value="1"/>
</dbReference>
<dbReference type="Proteomes" id="UP000198765">
    <property type="component" value="Chromosome I"/>
</dbReference>
<dbReference type="OrthoDB" id="5242879at2"/>
<feature type="transmembrane region" description="Helical" evidence="3">
    <location>
        <begin position="50"/>
        <end position="76"/>
    </location>
</feature>
<name>A0A1A9ACH8_9ACTN</name>
<sequence length="329" mass="34255">MTVTTSRPPAAPPPAPAATAPAPPPAAASRPLPAVTASPPESGASSPAHLAFHLSGAGLTILAVVLLAFVAHLTVVSQLRYARSQQTAYADFRYELANATAPVGQTDENGKLVPPGSAVAVLRIPAIDLRTVVFEGTRGDVLESGPGHRRDTVLPGQAGTSIVMGRKFLYGGPFGALDVLTTGDEITAITGQGEHKYRVIALRRAGEEAPPPSETAPGRLVLITADGPVYAPEDLLYVYAELTSDAQPAARRAFGAASLPASERPMAADQNAWMSVVLWGQALLLAVAAVTWVRVRRGRWPAWIVGLPVCGALGLTLADQVARLLPNLM</sequence>
<keyword evidence="3" id="KW-0472">Membrane</keyword>
<feature type="transmembrane region" description="Helical" evidence="3">
    <location>
        <begin position="272"/>
        <end position="294"/>
    </location>
</feature>
<feature type="transmembrane region" description="Helical" evidence="3">
    <location>
        <begin position="300"/>
        <end position="318"/>
    </location>
</feature>
<feature type="compositionally biased region" description="Low complexity" evidence="2">
    <location>
        <begin position="27"/>
        <end position="47"/>
    </location>
</feature>
<dbReference type="AlphaFoldDB" id="A0A1A9ACH8"/>
<keyword evidence="3" id="KW-0812">Transmembrane</keyword>
<gene>
    <name evidence="4" type="ORF">GA0070621_5062</name>
</gene>
<keyword evidence="3" id="KW-1133">Transmembrane helix</keyword>
<feature type="compositionally biased region" description="Pro residues" evidence="2">
    <location>
        <begin position="9"/>
        <end position="26"/>
    </location>
</feature>
<dbReference type="InterPro" id="IPR005754">
    <property type="entry name" value="Sortase"/>
</dbReference>
<dbReference type="EMBL" id="LT594324">
    <property type="protein sequence ID" value="SBT53904.1"/>
    <property type="molecule type" value="Genomic_DNA"/>
</dbReference>
<proteinExistence type="predicted"/>
<evidence type="ECO:0000256" key="1">
    <source>
        <dbReference type="ARBA" id="ARBA00022801"/>
    </source>
</evidence>
<organism evidence="4 5">
    <name type="scientific">Micromonospora narathiwatensis</name>
    <dbReference type="NCBI Taxonomy" id="299146"/>
    <lineage>
        <taxon>Bacteria</taxon>
        <taxon>Bacillati</taxon>
        <taxon>Actinomycetota</taxon>
        <taxon>Actinomycetes</taxon>
        <taxon>Micromonosporales</taxon>
        <taxon>Micromonosporaceae</taxon>
        <taxon>Micromonospora</taxon>
    </lineage>
</organism>
<dbReference type="GO" id="GO:0016787">
    <property type="term" value="F:hydrolase activity"/>
    <property type="evidence" value="ECO:0007669"/>
    <property type="project" value="UniProtKB-KW"/>
</dbReference>
<keyword evidence="1" id="KW-0378">Hydrolase</keyword>
<dbReference type="Gene3D" id="2.40.260.10">
    <property type="entry name" value="Sortase"/>
    <property type="match status" value="1"/>
</dbReference>
<reference evidence="4 5" key="1">
    <citation type="submission" date="2016-06" db="EMBL/GenBank/DDBJ databases">
        <authorList>
            <person name="Kjaerup R.B."/>
            <person name="Dalgaard T.S."/>
            <person name="Juul-Madsen H.R."/>
        </authorList>
    </citation>
    <scope>NUCLEOTIDE SEQUENCE [LARGE SCALE GENOMIC DNA]</scope>
    <source>
        <strain evidence="4 5">DSM 45248</strain>
    </source>
</reference>